<name>A0A8J1TGX9_OWEFU</name>
<dbReference type="Proteomes" id="UP000749559">
    <property type="component" value="Unassembled WGS sequence"/>
</dbReference>
<dbReference type="EMBL" id="CAIIXF020000008">
    <property type="protein sequence ID" value="CAH1791643.1"/>
    <property type="molecule type" value="Genomic_DNA"/>
</dbReference>
<keyword evidence="2" id="KW-1185">Reference proteome</keyword>
<accession>A0A8J1TGX9</accession>
<evidence type="ECO:0000313" key="2">
    <source>
        <dbReference type="Proteomes" id="UP000749559"/>
    </source>
</evidence>
<reference evidence="1" key="1">
    <citation type="submission" date="2022-03" db="EMBL/GenBank/DDBJ databases">
        <authorList>
            <person name="Martin C."/>
        </authorList>
    </citation>
    <scope>NUCLEOTIDE SEQUENCE</scope>
</reference>
<comment type="caution">
    <text evidence="1">The sequence shown here is derived from an EMBL/GenBank/DDBJ whole genome shotgun (WGS) entry which is preliminary data.</text>
</comment>
<proteinExistence type="predicted"/>
<gene>
    <name evidence="1" type="ORF">OFUS_LOCUS16701</name>
</gene>
<dbReference type="OrthoDB" id="9972253at2759"/>
<organism evidence="1 2">
    <name type="scientific">Owenia fusiformis</name>
    <name type="common">Polychaete worm</name>
    <dbReference type="NCBI Taxonomy" id="6347"/>
    <lineage>
        <taxon>Eukaryota</taxon>
        <taxon>Metazoa</taxon>
        <taxon>Spiralia</taxon>
        <taxon>Lophotrochozoa</taxon>
        <taxon>Annelida</taxon>
        <taxon>Polychaeta</taxon>
        <taxon>Sedentaria</taxon>
        <taxon>Canalipalpata</taxon>
        <taxon>Sabellida</taxon>
        <taxon>Oweniida</taxon>
        <taxon>Oweniidae</taxon>
        <taxon>Owenia</taxon>
    </lineage>
</organism>
<protein>
    <submittedName>
        <fullName evidence="1">Uncharacterized protein</fullName>
    </submittedName>
</protein>
<dbReference type="AlphaFoldDB" id="A0A8J1TGX9"/>
<sequence length="371" mass="42088">MSTGHILPGYRDSVSKFHRAHVEPDVGAQSLKDKIDLTNAGHDFEFERIRQNARDVWMQPDREQTTYGNFHNDKSVDVDEWQYNRPTSAERKNKPHPPHVFLTTRLHSIPGYHNPDATLGKPTYKRASTGTVLEPIVDPSVSREVQSSRASLRSKYTPLQSAQARRQYDKKIDFKEMGVTGRDAQGLDAMMQMVDKEDQDHIMQLGEAKANSGPGKNWQNPLAPQPKASTHRYLKTAGPRELDALDQYRKPGQYGSMGTYGGYTAPIDKSSQKQNGDYHRGHCQTYIHDQSTNPVMDHTGWRVQPPWGRTNINDPNAKPLETYSSAKHTDAQNMRRSAGVTLKHPRANRGDFLMHPDWPPTIPHHRLPCLC</sequence>
<evidence type="ECO:0000313" key="1">
    <source>
        <dbReference type="EMBL" id="CAH1791643.1"/>
    </source>
</evidence>